<feature type="non-terminal residue" evidence="3">
    <location>
        <position position="1"/>
    </location>
</feature>
<dbReference type="AlphaFoldDB" id="A0A699IIA8"/>
<dbReference type="EMBL" id="BKCJ010274047">
    <property type="protein sequence ID" value="GEZ39776.1"/>
    <property type="molecule type" value="Genomic_DNA"/>
</dbReference>
<dbReference type="Pfam" id="PF25597">
    <property type="entry name" value="SH3_retrovirus"/>
    <property type="match status" value="1"/>
</dbReference>
<gene>
    <name evidence="3" type="ORF">Tci_511749</name>
</gene>
<feature type="domain" description="Reverse transcriptase Ty1/copia-type" evidence="1">
    <location>
        <begin position="94"/>
        <end position="159"/>
    </location>
</feature>
<name>A0A699IIA8_TANCI</name>
<reference evidence="3" key="1">
    <citation type="journal article" date="2019" name="Sci. Rep.">
        <title>Draft genome of Tanacetum cinerariifolium, the natural source of mosquito coil.</title>
        <authorList>
            <person name="Yamashiro T."/>
            <person name="Shiraishi A."/>
            <person name="Satake H."/>
            <person name="Nakayama K."/>
        </authorList>
    </citation>
    <scope>NUCLEOTIDE SEQUENCE</scope>
</reference>
<dbReference type="PANTHER" id="PTHR11439:SF521">
    <property type="entry name" value="RNA-DIRECTED DNA POLYMERASE"/>
    <property type="match status" value="1"/>
</dbReference>
<dbReference type="InterPro" id="IPR057670">
    <property type="entry name" value="SH3_retrovirus"/>
</dbReference>
<dbReference type="CDD" id="cd09272">
    <property type="entry name" value="RNase_HI_RT_Ty1"/>
    <property type="match status" value="1"/>
</dbReference>
<evidence type="ECO:0000313" key="3">
    <source>
        <dbReference type="EMBL" id="GEZ39776.1"/>
    </source>
</evidence>
<dbReference type="PANTHER" id="PTHR11439">
    <property type="entry name" value="GAG-POL-RELATED RETROTRANSPOSON"/>
    <property type="match status" value="1"/>
</dbReference>
<proteinExistence type="predicted"/>
<evidence type="ECO:0000259" key="1">
    <source>
        <dbReference type="Pfam" id="PF07727"/>
    </source>
</evidence>
<feature type="domain" description="Retroviral polymerase SH3-like" evidence="2">
    <location>
        <begin position="2"/>
        <end position="46"/>
    </location>
</feature>
<protein>
    <submittedName>
        <fullName evidence="3">Uncharacterized protein</fullName>
    </submittedName>
</protein>
<sequence length="307" mass="33809">IKWIFVGYAEHSKAFRFCVIEPKDSVSINSIIESRDAIFDENRFSLVHTPSLRISNGTEDIGGSVVPKEKEAINDEMDSIMGNNTWVLADLPLGIDYFDTYAPVASISTIRLLIAMASIHNLIIHQMDVKIAFLNGDLYGDVYMNQPQSFIMHGNENNVDLTKEFLSSKFFMKGIEEADVILDDANNGQVVSQLEYSMVIGCLMYAVTGTRLDIAFVVGKLSSNTEDNLSTSGWVILLGGGVISWASKKQTCITDSTIASEFVALAATGKEAEWLRNLILEIPLESKPIAPISIRYDSDATLAKAYS</sequence>
<evidence type="ECO:0000259" key="2">
    <source>
        <dbReference type="Pfam" id="PF25597"/>
    </source>
</evidence>
<organism evidence="3">
    <name type="scientific">Tanacetum cinerariifolium</name>
    <name type="common">Dalmatian daisy</name>
    <name type="synonym">Chrysanthemum cinerariifolium</name>
    <dbReference type="NCBI Taxonomy" id="118510"/>
    <lineage>
        <taxon>Eukaryota</taxon>
        <taxon>Viridiplantae</taxon>
        <taxon>Streptophyta</taxon>
        <taxon>Embryophyta</taxon>
        <taxon>Tracheophyta</taxon>
        <taxon>Spermatophyta</taxon>
        <taxon>Magnoliopsida</taxon>
        <taxon>eudicotyledons</taxon>
        <taxon>Gunneridae</taxon>
        <taxon>Pentapetalae</taxon>
        <taxon>asterids</taxon>
        <taxon>campanulids</taxon>
        <taxon>Asterales</taxon>
        <taxon>Asteraceae</taxon>
        <taxon>Asteroideae</taxon>
        <taxon>Anthemideae</taxon>
        <taxon>Anthemidinae</taxon>
        <taxon>Tanacetum</taxon>
    </lineage>
</organism>
<accession>A0A699IIA8</accession>
<dbReference type="Pfam" id="PF07727">
    <property type="entry name" value="RVT_2"/>
    <property type="match status" value="1"/>
</dbReference>
<comment type="caution">
    <text evidence="3">The sequence shown here is derived from an EMBL/GenBank/DDBJ whole genome shotgun (WGS) entry which is preliminary data.</text>
</comment>
<dbReference type="InterPro" id="IPR013103">
    <property type="entry name" value="RVT_2"/>
</dbReference>